<gene>
    <name evidence="3" type="ORF">J2X98_001999</name>
</gene>
<feature type="compositionally biased region" description="Low complexity" evidence="1">
    <location>
        <begin position="250"/>
        <end position="267"/>
    </location>
</feature>
<feature type="compositionally biased region" description="Low complexity" evidence="1">
    <location>
        <begin position="275"/>
        <end position="284"/>
    </location>
</feature>
<dbReference type="EMBL" id="JAUSRE010000008">
    <property type="protein sequence ID" value="MDP9888411.1"/>
    <property type="molecule type" value="Genomic_DNA"/>
</dbReference>
<organism evidence="3 4">
    <name type="scientific">Pseudarthrobacter enclensis</name>
    <dbReference type="NCBI Taxonomy" id="993070"/>
    <lineage>
        <taxon>Bacteria</taxon>
        <taxon>Bacillati</taxon>
        <taxon>Actinomycetota</taxon>
        <taxon>Actinomycetes</taxon>
        <taxon>Micrococcales</taxon>
        <taxon>Micrococcaceae</taxon>
        <taxon>Pseudarthrobacter</taxon>
    </lineage>
</organism>
<proteinExistence type="predicted"/>
<dbReference type="Proteomes" id="UP001226577">
    <property type="component" value="Unassembled WGS sequence"/>
</dbReference>
<evidence type="ECO:0000313" key="3">
    <source>
        <dbReference type="EMBL" id="MDP9888411.1"/>
    </source>
</evidence>
<dbReference type="RefSeq" id="WP_307307319.1">
    <property type="nucleotide sequence ID" value="NZ_JAUSRE010000008.1"/>
</dbReference>
<keyword evidence="2" id="KW-0732">Signal</keyword>
<evidence type="ECO:0000313" key="4">
    <source>
        <dbReference type="Proteomes" id="UP001226577"/>
    </source>
</evidence>
<evidence type="ECO:0000256" key="2">
    <source>
        <dbReference type="SAM" id="SignalP"/>
    </source>
</evidence>
<feature type="signal peptide" evidence="2">
    <location>
        <begin position="1"/>
        <end position="34"/>
    </location>
</feature>
<keyword evidence="4" id="KW-1185">Reference proteome</keyword>
<reference evidence="3 4" key="1">
    <citation type="submission" date="2023-07" db="EMBL/GenBank/DDBJ databases">
        <title>Sorghum-associated microbial communities from plants grown in Nebraska, USA.</title>
        <authorList>
            <person name="Schachtman D."/>
        </authorList>
    </citation>
    <scope>NUCLEOTIDE SEQUENCE [LARGE SCALE GENOMIC DNA]</scope>
    <source>
        <strain evidence="3 4">CC222</strain>
    </source>
</reference>
<feature type="region of interest" description="Disordered" evidence="1">
    <location>
        <begin position="247"/>
        <end position="321"/>
    </location>
</feature>
<evidence type="ECO:0000256" key="1">
    <source>
        <dbReference type="SAM" id="MobiDB-lite"/>
    </source>
</evidence>
<protein>
    <submittedName>
        <fullName evidence="3">Uncharacterized protein</fullName>
    </submittedName>
</protein>
<comment type="caution">
    <text evidence="3">The sequence shown here is derived from an EMBL/GenBank/DDBJ whole genome shotgun (WGS) entry which is preliminary data.</text>
</comment>
<name>A0ABT9RT39_9MICC</name>
<feature type="chain" id="PRO_5047532490" evidence="2">
    <location>
        <begin position="35"/>
        <end position="321"/>
    </location>
</feature>
<accession>A0ABT9RT39</accession>
<sequence>MARKSSPWRALRPALLAGAAAITWLTLSSAAASADTGQDSPPLPGGVTNSVSSLTQDLSGAVSPAPAGFPAGTAAGPGVLQPVAAPVSGLADNLIASVPALNLVVPAGSVSSVSAPLAGAVDDVSAGVAQGVVAPAVEAVPVLDPVLQPVSDLLTGSAPLPVAVPDAPIEVVPTQLPVAANLDSADAGPSAPEAAADIAMAAAEPDEAAAVLTAAAPAGSNAGHERSDPVASGDVLHFNIAAASAPVEPPLTGGPVPLPGQAPAAPGSGTGSSGSSGSPSGAAAWLSPFDLGLDRPGVIPVGDSSQHLPAPVSFDPGSSPD</sequence>